<dbReference type="Pfam" id="PF02810">
    <property type="entry name" value="SEC-C"/>
    <property type="match status" value="1"/>
</dbReference>
<gene>
    <name evidence="1" type="ORF">SAMN02745249_01451</name>
</gene>
<dbReference type="OrthoDB" id="18359at2"/>
<dbReference type="Gene3D" id="3.10.450.50">
    <property type="match status" value="1"/>
</dbReference>
<accession>A0A1M4XIJ4</accession>
<organism evidence="1 2">
    <name type="scientific">Atopostipes suicloacalis DSM 15692</name>
    <dbReference type="NCBI Taxonomy" id="1121025"/>
    <lineage>
        <taxon>Bacteria</taxon>
        <taxon>Bacillati</taxon>
        <taxon>Bacillota</taxon>
        <taxon>Bacilli</taxon>
        <taxon>Lactobacillales</taxon>
        <taxon>Carnobacteriaceae</taxon>
        <taxon>Atopostipes</taxon>
    </lineage>
</organism>
<name>A0A1M4XIJ4_9LACT</name>
<dbReference type="SUPFAM" id="SSF103642">
    <property type="entry name" value="Sec-C motif"/>
    <property type="match status" value="1"/>
</dbReference>
<evidence type="ECO:0000313" key="1">
    <source>
        <dbReference type="EMBL" id="SHE92982.1"/>
    </source>
</evidence>
<dbReference type="AlphaFoldDB" id="A0A1M4XIJ4"/>
<dbReference type="STRING" id="1121025.SAMN02745249_01451"/>
<sequence>MKGTMDKLRYFNEEFPREALEQAIENQEETTKILLNELDEMIEYPESTVEDDDYFLYFYVFYLLAQFREKEGFPRILKLISMPPDRVDAMFGDLITEDLNSIIYSTFDGRLEQLETVIENPKVDLFVRGAVLDAYGKLYTDGRVSKEAFIQYLRKLLATEPDNSENDIAILIQGIIIDRKLFELIDDVQALYDVGRIDENFFGLYDSFIDYMYDYSNDQEQVYFIDNIVDEIYQWAMFEKTKEEEIKNEKHFQKAREKLEQENQNVPKDKKIGRNEPCPCGSGKKYKKCCLKKENIYKEKQQEPIAVQERWLKKYPIIEGDGKEENVRLSDKFDQEAIQIDRLVYLALHRRTRPMEEPINYSKEEIAKASYLIDAFEHFKAKSEKETIQSFEEYDQSYKIHYRSKDWVEELHKKLASEEVISIFGDRTEEVEAFISQFVD</sequence>
<dbReference type="RefSeq" id="WP_073298196.1">
    <property type="nucleotide sequence ID" value="NZ_FQUF01000021.1"/>
</dbReference>
<dbReference type="EMBL" id="FQUF01000021">
    <property type="protein sequence ID" value="SHE92982.1"/>
    <property type="molecule type" value="Genomic_DNA"/>
</dbReference>
<dbReference type="InterPro" id="IPR010602">
    <property type="entry name" value="DUF1186"/>
</dbReference>
<proteinExistence type="predicted"/>
<evidence type="ECO:0000313" key="2">
    <source>
        <dbReference type="Proteomes" id="UP000184128"/>
    </source>
</evidence>
<keyword evidence="2" id="KW-1185">Reference proteome</keyword>
<dbReference type="Pfam" id="PF06685">
    <property type="entry name" value="DUF1186"/>
    <property type="match status" value="1"/>
</dbReference>
<dbReference type="InterPro" id="IPR004027">
    <property type="entry name" value="SEC_C_motif"/>
</dbReference>
<dbReference type="Proteomes" id="UP000184128">
    <property type="component" value="Unassembled WGS sequence"/>
</dbReference>
<reference evidence="1 2" key="1">
    <citation type="submission" date="2016-11" db="EMBL/GenBank/DDBJ databases">
        <authorList>
            <person name="Jaros S."/>
            <person name="Januszkiewicz K."/>
            <person name="Wedrychowicz H."/>
        </authorList>
    </citation>
    <scope>NUCLEOTIDE SEQUENCE [LARGE SCALE GENOMIC DNA]</scope>
    <source>
        <strain evidence="1 2">DSM 15692</strain>
    </source>
</reference>
<dbReference type="PANTHER" id="PTHR33747:SF1">
    <property type="entry name" value="ADENYLATE CYCLASE-ASSOCIATED CAP C-TERMINAL DOMAIN-CONTAINING PROTEIN"/>
    <property type="match status" value="1"/>
</dbReference>
<dbReference type="PANTHER" id="PTHR33747">
    <property type="entry name" value="UPF0225 PROTEIN SCO1677"/>
    <property type="match status" value="1"/>
</dbReference>
<protein>
    <submittedName>
        <fullName evidence="1">SEC-C motif-containing protein</fullName>
    </submittedName>
</protein>